<sequence length="31" mass="3408">MDNKISPEAQVAELELDAVIGFNGRHHFVGL</sequence>
<reference evidence="1 3" key="1">
    <citation type="submission" date="2017-12" db="EMBL/GenBank/DDBJ databases">
        <title>High-resolution comparative analysis of great ape genomes.</title>
        <authorList>
            <person name="Pollen A."/>
            <person name="Hastie A."/>
            <person name="Hormozdiari F."/>
            <person name="Dougherty M."/>
            <person name="Liu R."/>
            <person name="Chaisson M."/>
            <person name="Hoppe E."/>
            <person name="Hill C."/>
            <person name="Pang A."/>
            <person name="Hillier L."/>
            <person name="Baker C."/>
            <person name="Armstrong J."/>
            <person name="Shendure J."/>
            <person name="Paten B."/>
            <person name="Wilson R."/>
            <person name="Chao H."/>
            <person name="Schneider V."/>
            <person name="Ventura M."/>
            <person name="Kronenberg Z."/>
            <person name="Murali S."/>
            <person name="Gordon D."/>
            <person name="Cantsilieris S."/>
            <person name="Munson K."/>
            <person name="Nelson B."/>
            <person name="Raja A."/>
            <person name="Underwood J."/>
            <person name="Diekhans M."/>
            <person name="Fiddes I."/>
            <person name="Haussler D."/>
            <person name="Eichler E."/>
        </authorList>
    </citation>
    <scope>NUCLEOTIDE SEQUENCE [LARGE SCALE GENOMIC DNA]</scope>
    <source>
        <strain evidence="1">Yerkes chimp pedigree #C0471</strain>
        <tissue evidence="1">Blood</tissue>
    </source>
</reference>
<name>A0A2J8MGQ4_PANTR</name>
<protein>
    <submittedName>
        <fullName evidence="1">CFAP52 isoform 3</fullName>
    </submittedName>
    <submittedName>
        <fullName evidence="2">CFAP52 isoform 5</fullName>
    </submittedName>
</protein>
<evidence type="ECO:0000313" key="2">
    <source>
        <dbReference type="EMBL" id="PNI58699.1"/>
    </source>
</evidence>
<dbReference type="Proteomes" id="UP000236370">
    <property type="component" value="Unassembled WGS sequence"/>
</dbReference>
<organism evidence="1 3">
    <name type="scientific">Pan troglodytes</name>
    <name type="common">Chimpanzee</name>
    <dbReference type="NCBI Taxonomy" id="9598"/>
    <lineage>
        <taxon>Eukaryota</taxon>
        <taxon>Metazoa</taxon>
        <taxon>Chordata</taxon>
        <taxon>Craniata</taxon>
        <taxon>Vertebrata</taxon>
        <taxon>Euteleostomi</taxon>
        <taxon>Mammalia</taxon>
        <taxon>Eutheria</taxon>
        <taxon>Euarchontoglires</taxon>
        <taxon>Primates</taxon>
        <taxon>Haplorrhini</taxon>
        <taxon>Catarrhini</taxon>
        <taxon>Hominidae</taxon>
        <taxon>Pan</taxon>
    </lineage>
</organism>
<dbReference type="EMBL" id="NBAG03000258">
    <property type="protein sequence ID" value="PNI58697.1"/>
    <property type="molecule type" value="Genomic_DNA"/>
</dbReference>
<dbReference type="AlphaFoldDB" id="A0A2J8MGQ4"/>
<dbReference type="EMBL" id="NBAG03000258">
    <property type="protein sequence ID" value="PNI58699.1"/>
    <property type="molecule type" value="Genomic_DNA"/>
</dbReference>
<proteinExistence type="predicted"/>
<evidence type="ECO:0000313" key="1">
    <source>
        <dbReference type="EMBL" id="PNI58697.1"/>
    </source>
</evidence>
<accession>A0A2J8MGQ4</accession>
<gene>
    <name evidence="1" type="ORF">CK820_G0021134</name>
</gene>
<comment type="caution">
    <text evidence="1">The sequence shown here is derived from an EMBL/GenBank/DDBJ whole genome shotgun (WGS) entry which is preliminary data.</text>
</comment>
<evidence type="ECO:0000313" key="3">
    <source>
        <dbReference type="Proteomes" id="UP000236370"/>
    </source>
</evidence>